<organism evidence="1 2">
    <name type="scientific">Desulfosarcina alkanivorans</name>
    <dbReference type="NCBI Taxonomy" id="571177"/>
    <lineage>
        <taxon>Bacteria</taxon>
        <taxon>Pseudomonadati</taxon>
        <taxon>Thermodesulfobacteriota</taxon>
        <taxon>Desulfobacteria</taxon>
        <taxon>Desulfobacterales</taxon>
        <taxon>Desulfosarcinaceae</taxon>
        <taxon>Desulfosarcina</taxon>
    </lineage>
</organism>
<evidence type="ECO:0000313" key="2">
    <source>
        <dbReference type="Proteomes" id="UP000427906"/>
    </source>
</evidence>
<protein>
    <submittedName>
        <fullName evidence="1">Uncharacterized protein</fullName>
    </submittedName>
</protein>
<dbReference type="EMBL" id="AP021874">
    <property type="protein sequence ID" value="BBO68106.1"/>
    <property type="molecule type" value="Genomic_DNA"/>
</dbReference>
<keyword evidence="2" id="KW-1185">Reference proteome</keyword>
<sequence>MAAPLAPPLAPVSIFISHAYSPAAIGPLDHSGHKILQKAFKGKDVTVPVHKESPGRGMGCRGLYGQVVWN</sequence>
<proteinExistence type="predicted"/>
<reference evidence="1 2" key="1">
    <citation type="submission" date="2019-11" db="EMBL/GenBank/DDBJ databases">
        <title>Comparative genomics of hydrocarbon-degrading Desulfosarcina strains.</title>
        <authorList>
            <person name="Watanabe M."/>
            <person name="Kojima H."/>
            <person name="Fukui M."/>
        </authorList>
    </citation>
    <scope>NUCLEOTIDE SEQUENCE [LARGE SCALE GENOMIC DNA]</scope>
    <source>
        <strain evidence="1 2">PL12</strain>
    </source>
</reference>
<dbReference type="AlphaFoldDB" id="A0A5K7YGA8"/>
<gene>
    <name evidence="1" type="ORF">DSCA_20360</name>
</gene>
<accession>A0A5K7YGA8</accession>
<name>A0A5K7YGA8_9BACT</name>
<evidence type="ECO:0000313" key="1">
    <source>
        <dbReference type="EMBL" id="BBO68106.1"/>
    </source>
</evidence>
<dbReference type="Proteomes" id="UP000427906">
    <property type="component" value="Chromosome"/>
</dbReference>
<dbReference type="KEGG" id="dalk:DSCA_20360"/>